<evidence type="ECO:0000256" key="1">
    <source>
        <dbReference type="ARBA" id="ARBA00001946"/>
    </source>
</evidence>
<dbReference type="InterPro" id="IPR043519">
    <property type="entry name" value="NT_sf"/>
</dbReference>
<dbReference type="Pfam" id="PF01743">
    <property type="entry name" value="PolyA_pol"/>
    <property type="match status" value="1"/>
</dbReference>
<dbReference type="Gene3D" id="1.10.3090.10">
    <property type="entry name" value="cca-adding enzyme, domain 2"/>
    <property type="match status" value="1"/>
</dbReference>
<comment type="caution">
    <text evidence="12">The sequence shown here is derived from an EMBL/GenBank/DDBJ whole genome shotgun (WGS) entry which is preliminary data.</text>
</comment>
<sequence length="419" mass="44024">MTANPPTDPVAGSDASAGPDADPPADPPAGRIVPPVWLRQGAPAAVLAALPGARAVGGAVRDALAGRDVHDVDVAAPLPPEAIAARLREAGLKVFETGLRHGTVTAVLDHQPVEVTSLRRDLATDGRHATVAWTEDWREDAARRDFTINALSLDAEGRLWDYFGGREDLAAGRVRFVGDPATRLAEDYLRVLRFFRFQARYGRGAPDAAALAAIRAAVPGMARLSAERVWMELKRLLEAPEPAGALALMREAGVLPAVLPEAGDLAPLGRLGAPPDPVLRLAVLLRPGAPAAALARRLRLSGEEAKRLGALCEAPLPAPGLEGAALRRWLAELPSAAALDAAWAAEARDGQDRAALRARIAATPRPVFPLQGRDALALGLPPGPAVGHALAAVRRWWLEGGCEASAAACREELRRRASA</sequence>
<evidence type="ECO:0000256" key="7">
    <source>
        <dbReference type="ARBA" id="ARBA00022842"/>
    </source>
</evidence>
<dbReference type="Pfam" id="PF12627">
    <property type="entry name" value="PolyA_pol_RNAbd"/>
    <property type="match status" value="1"/>
</dbReference>
<evidence type="ECO:0000313" key="13">
    <source>
        <dbReference type="Proteomes" id="UP000223527"/>
    </source>
</evidence>
<keyword evidence="3" id="KW-0819">tRNA processing</keyword>
<dbReference type="GO" id="GO:0000049">
    <property type="term" value="F:tRNA binding"/>
    <property type="evidence" value="ECO:0007669"/>
    <property type="project" value="TreeGrafter"/>
</dbReference>
<dbReference type="PANTHER" id="PTHR46173">
    <property type="entry name" value="CCA TRNA NUCLEOTIDYLTRANSFERASE 1, MITOCHONDRIAL"/>
    <property type="match status" value="1"/>
</dbReference>
<comment type="similarity">
    <text evidence="8">Belongs to the tRNA nucleotidyltransferase/poly(A) polymerase family.</text>
</comment>
<keyword evidence="13" id="KW-1185">Reference proteome</keyword>
<name>A0A2C7A4T7_9PROT</name>
<evidence type="ECO:0000259" key="11">
    <source>
        <dbReference type="Pfam" id="PF12627"/>
    </source>
</evidence>
<keyword evidence="8" id="KW-0694">RNA-binding</keyword>
<comment type="cofactor">
    <cofactor evidence="1">
        <name>Mg(2+)</name>
        <dbReference type="ChEBI" id="CHEBI:18420"/>
    </cofactor>
</comment>
<feature type="domain" description="Poly A polymerase head" evidence="10">
    <location>
        <begin position="54"/>
        <end position="175"/>
    </location>
</feature>
<dbReference type="SUPFAM" id="SSF81891">
    <property type="entry name" value="Poly A polymerase C-terminal region-like"/>
    <property type="match status" value="1"/>
</dbReference>
<evidence type="ECO:0000256" key="4">
    <source>
        <dbReference type="ARBA" id="ARBA00022695"/>
    </source>
</evidence>
<dbReference type="InterPro" id="IPR032828">
    <property type="entry name" value="PolyA_RNA-bd"/>
</dbReference>
<keyword evidence="2 8" id="KW-0808">Transferase</keyword>
<dbReference type="OrthoDB" id="9805698at2"/>
<evidence type="ECO:0000256" key="5">
    <source>
        <dbReference type="ARBA" id="ARBA00022723"/>
    </source>
</evidence>
<dbReference type="InterPro" id="IPR002646">
    <property type="entry name" value="PolA_pol_head_dom"/>
</dbReference>
<dbReference type="AlphaFoldDB" id="A0A2C7A4T7"/>
<keyword evidence="7" id="KW-0460">Magnesium</keyword>
<dbReference type="InterPro" id="IPR050264">
    <property type="entry name" value="Bact_CCA-adding_enz_type3_sf"/>
</dbReference>
<feature type="compositionally biased region" description="Low complexity" evidence="9">
    <location>
        <begin position="11"/>
        <end position="20"/>
    </location>
</feature>
<keyword evidence="6" id="KW-0547">Nucleotide-binding</keyword>
<evidence type="ECO:0000259" key="10">
    <source>
        <dbReference type="Pfam" id="PF01743"/>
    </source>
</evidence>
<dbReference type="GO" id="GO:0016779">
    <property type="term" value="F:nucleotidyltransferase activity"/>
    <property type="evidence" value="ECO:0007669"/>
    <property type="project" value="UniProtKB-KW"/>
</dbReference>
<protein>
    <submittedName>
        <fullName evidence="12">Poly(A) polymerase</fullName>
    </submittedName>
</protein>
<dbReference type="EMBL" id="PDNU01000050">
    <property type="protein sequence ID" value="PHK93360.1"/>
    <property type="molecule type" value="Genomic_DNA"/>
</dbReference>
<dbReference type="GO" id="GO:0008033">
    <property type="term" value="P:tRNA processing"/>
    <property type="evidence" value="ECO:0007669"/>
    <property type="project" value="UniProtKB-KW"/>
</dbReference>
<keyword evidence="5" id="KW-0479">Metal-binding</keyword>
<accession>A0A2C7A4T7</accession>
<dbReference type="GO" id="GO:0046872">
    <property type="term" value="F:metal ion binding"/>
    <property type="evidence" value="ECO:0007669"/>
    <property type="project" value="UniProtKB-KW"/>
</dbReference>
<feature type="domain" description="tRNA nucleotidyltransferase/poly(A) polymerase RNA and SrmB- binding" evidence="11">
    <location>
        <begin position="209"/>
        <end position="262"/>
    </location>
</feature>
<dbReference type="RefSeq" id="WP_099097103.1">
    <property type="nucleotide sequence ID" value="NZ_PDNU01000050.1"/>
</dbReference>
<evidence type="ECO:0000256" key="9">
    <source>
        <dbReference type="SAM" id="MobiDB-lite"/>
    </source>
</evidence>
<keyword evidence="4" id="KW-0548">Nucleotidyltransferase</keyword>
<feature type="region of interest" description="Disordered" evidence="9">
    <location>
        <begin position="1"/>
        <end position="33"/>
    </location>
</feature>
<evidence type="ECO:0000256" key="8">
    <source>
        <dbReference type="RuleBase" id="RU003953"/>
    </source>
</evidence>
<dbReference type="PANTHER" id="PTHR46173:SF1">
    <property type="entry name" value="CCA TRNA NUCLEOTIDYLTRANSFERASE 1, MITOCHONDRIAL"/>
    <property type="match status" value="1"/>
</dbReference>
<dbReference type="SUPFAM" id="SSF81301">
    <property type="entry name" value="Nucleotidyltransferase"/>
    <property type="match status" value="1"/>
</dbReference>
<organism evidence="12 13">
    <name type="scientific">Teichococcus rhizosphaerae</name>
    <dbReference type="NCBI Taxonomy" id="1335062"/>
    <lineage>
        <taxon>Bacteria</taxon>
        <taxon>Pseudomonadati</taxon>
        <taxon>Pseudomonadota</taxon>
        <taxon>Alphaproteobacteria</taxon>
        <taxon>Acetobacterales</taxon>
        <taxon>Roseomonadaceae</taxon>
        <taxon>Roseomonas</taxon>
    </lineage>
</organism>
<dbReference type="CDD" id="cd05398">
    <property type="entry name" value="NT_ClassII-CCAase"/>
    <property type="match status" value="1"/>
</dbReference>
<evidence type="ECO:0000313" key="12">
    <source>
        <dbReference type="EMBL" id="PHK93360.1"/>
    </source>
</evidence>
<proteinExistence type="inferred from homology"/>
<evidence type="ECO:0000256" key="3">
    <source>
        <dbReference type="ARBA" id="ARBA00022694"/>
    </source>
</evidence>
<dbReference type="GO" id="GO:0000166">
    <property type="term" value="F:nucleotide binding"/>
    <property type="evidence" value="ECO:0007669"/>
    <property type="project" value="UniProtKB-KW"/>
</dbReference>
<dbReference type="Gene3D" id="3.30.460.10">
    <property type="entry name" value="Beta Polymerase, domain 2"/>
    <property type="match status" value="1"/>
</dbReference>
<evidence type="ECO:0000256" key="6">
    <source>
        <dbReference type="ARBA" id="ARBA00022741"/>
    </source>
</evidence>
<gene>
    <name evidence="12" type="ORF">CR162_19030</name>
</gene>
<dbReference type="Proteomes" id="UP000223527">
    <property type="component" value="Unassembled WGS sequence"/>
</dbReference>
<evidence type="ECO:0000256" key="2">
    <source>
        <dbReference type="ARBA" id="ARBA00022679"/>
    </source>
</evidence>
<reference evidence="12 13" key="1">
    <citation type="submission" date="2017-10" db="EMBL/GenBank/DDBJ databases">
        <authorList>
            <person name="Banno H."/>
            <person name="Chua N.-H."/>
        </authorList>
    </citation>
    <scope>NUCLEOTIDE SEQUENCE [LARGE SCALE GENOMIC DNA]</scope>
    <source>
        <strain evidence="12 13">YW11</strain>
    </source>
</reference>